<dbReference type="EMBL" id="CP003600">
    <property type="protein sequence ID" value="AFY93215.1"/>
    <property type="molecule type" value="Genomic_DNA"/>
</dbReference>
<dbReference type="OrthoDB" id="9991902at2"/>
<proteinExistence type="predicted"/>
<name>K9UEF7_CHAP6</name>
<dbReference type="KEGG" id="cmp:Cha6605_2129"/>
<dbReference type="HOGENOM" id="CLU_3133753_0_0_3"/>
<dbReference type="AlphaFoldDB" id="K9UEF7"/>
<evidence type="ECO:0000313" key="2">
    <source>
        <dbReference type="Proteomes" id="UP000010366"/>
    </source>
</evidence>
<dbReference type="STRING" id="1173020.Cha6605_2129"/>
<gene>
    <name evidence="1" type="ORF">Cha6605_2129</name>
</gene>
<sequence>MKPLVGAIHELPLPEVLEIETIAYRTCIQQRRNPVRVGGLRIMSRDFSL</sequence>
<dbReference type="Proteomes" id="UP000010366">
    <property type="component" value="Chromosome"/>
</dbReference>
<dbReference type="RefSeq" id="WP_015159370.1">
    <property type="nucleotide sequence ID" value="NC_019697.1"/>
</dbReference>
<organism evidence="1 2">
    <name type="scientific">Chamaesiphon minutus (strain ATCC 27169 / PCC 6605)</name>
    <dbReference type="NCBI Taxonomy" id="1173020"/>
    <lineage>
        <taxon>Bacteria</taxon>
        <taxon>Bacillati</taxon>
        <taxon>Cyanobacteriota</taxon>
        <taxon>Cyanophyceae</taxon>
        <taxon>Gomontiellales</taxon>
        <taxon>Chamaesiphonaceae</taxon>
        <taxon>Chamaesiphon</taxon>
    </lineage>
</organism>
<reference evidence="1 2" key="1">
    <citation type="submission" date="2012-05" db="EMBL/GenBank/DDBJ databases">
        <title>Finished chromosome of genome of Chamaesiphon sp. PCC 6605.</title>
        <authorList>
            <consortium name="US DOE Joint Genome Institute"/>
            <person name="Gugger M."/>
            <person name="Coursin T."/>
            <person name="Rippka R."/>
            <person name="Tandeau De Marsac N."/>
            <person name="Huntemann M."/>
            <person name="Wei C.-L."/>
            <person name="Han J."/>
            <person name="Detter J.C."/>
            <person name="Han C."/>
            <person name="Tapia R."/>
            <person name="Chen A."/>
            <person name="Kyrpides N."/>
            <person name="Mavromatis K."/>
            <person name="Markowitz V."/>
            <person name="Szeto E."/>
            <person name="Ivanova N."/>
            <person name="Pagani I."/>
            <person name="Pati A."/>
            <person name="Goodwin L."/>
            <person name="Nordberg H.P."/>
            <person name="Cantor M.N."/>
            <person name="Hua S.X."/>
            <person name="Woyke T."/>
            <person name="Kerfeld C.A."/>
        </authorList>
    </citation>
    <scope>NUCLEOTIDE SEQUENCE [LARGE SCALE GENOMIC DNA]</scope>
    <source>
        <strain evidence="2">ATCC 27169 / PCC 6605</strain>
    </source>
</reference>
<evidence type="ECO:0000313" key="1">
    <source>
        <dbReference type="EMBL" id="AFY93215.1"/>
    </source>
</evidence>
<accession>K9UEF7</accession>
<protein>
    <submittedName>
        <fullName evidence="1">Uncharacterized protein</fullName>
    </submittedName>
</protein>
<keyword evidence="2" id="KW-1185">Reference proteome</keyword>